<dbReference type="AlphaFoldDB" id="A0A0D0MU97"/>
<accession>A0A0D0MU97</accession>
<evidence type="ECO:0000313" key="1">
    <source>
        <dbReference type="EMBL" id="KIQ34444.1"/>
    </source>
</evidence>
<organism evidence="1 2">
    <name type="scientific">Variovorax paradoxus</name>
    <dbReference type="NCBI Taxonomy" id="34073"/>
    <lineage>
        <taxon>Bacteria</taxon>
        <taxon>Pseudomonadati</taxon>
        <taxon>Pseudomonadota</taxon>
        <taxon>Betaproteobacteria</taxon>
        <taxon>Burkholderiales</taxon>
        <taxon>Comamonadaceae</taxon>
        <taxon>Variovorax</taxon>
    </lineage>
</organism>
<dbReference type="EMBL" id="JXQQ01000015">
    <property type="protein sequence ID" value="KIQ34444.1"/>
    <property type="molecule type" value="Genomic_DNA"/>
</dbReference>
<gene>
    <name evidence="1" type="ORF">RT97_07825</name>
</gene>
<proteinExistence type="predicted"/>
<protein>
    <submittedName>
        <fullName evidence="1">Uncharacterized protein</fullName>
    </submittedName>
</protein>
<name>A0A0D0MU97_VARPD</name>
<evidence type="ECO:0000313" key="2">
    <source>
        <dbReference type="Proteomes" id="UP000032067"/>
    </source>
</evidence>
<comment type="caution">
    <text evidence="1">The sequence shown here is derived from an EMBL/GenBank/DDBJ whole genome shotgun (WGS) entry which is preliminary data.</text>
</comment>
<dbReference type="RefSeq" id="WP_042578216.1">
    <property type="nucleotide sequence ID" value="NZ_JXQQ01000015.1"/>
</dbReference>
<reference evidence="1 2" key="1">
    <citation type="submission" date="2014-12" db="EMBL/GenBank/DDBJ databases">
        <title>16Stimator: statistical estimation of ribosomal gene copy numbers from draft genome assemblies.</title>
        <authorList>
            <person name="Perisin M.A."/>
            <person name="Vetter M."/>
            <person name="Gilbert J.A."/>
            <person name="Bergelson J."/>
        </authorList>
    </citation>
    <scope>NUCLEOTIDE SEQUENCE [LARGE SCALE GENOMIC DNA]</scope>
    <source>
        <strain evidence="1 2">MEDvA23</strain>
    </source>
</reference>
<dbReference type="Proteomes" id="UP000032067">
    <property type="component" value="Unassembled WGS sequence"/>
</dbReference>
<sequence length="121" mass="12949">MGIALLAIADFWMPLQSLASRLMPARRPRRRDSGDTAAGLRYVAVRPACTARAASTPAPAATVAAPARPLRVVRVIDGQSKDRNRMVISGRMADVCAELDRLAALEAAESLSSALRSTRLH</sequence>